<sequence>MNITSTTVIRHGEYHTGNAGYRIEYVVLDSKLTRIQANVYEPMDGEEKYLGVISFENGAVSCSLPVPENCSLKDYFGDFEIIMNKIEAESEGRPGK</sequence>
<accession>A0ABV9KQ90</accession>
<organism evidence="1 2">
    <name type="scientific">Dysgonomonas termitidis</name>
    <dbReference type="NCBI Taxonomy" id="1516126"/>
    <lineage>
        <taxon>Bacteria</taxon>
        <taxon>Pseudomonadati</taxon>
        <taxon>Bacteroidota</taxon>
        <taxon>Bacteroidia</taxon>
        <taxon>Bacteroidales</taxon>
        <taxon>Dysgonomonadaceae</taxon>
        <taxon>Dysgonomonas</taxon>
    </lineage>
</organism>
<dbReference type="RefSeq" id="WP_379993508.1">
    <property type="nucleotide sequence ID" value="NZ_JBHSGN010000008.1"/>
</dbReference>
<proteinExistence type="predicted"/>
<dbReference type="EMBL" id="JBHSGN010000008">
    <property type="protein sequence ID" value="MFC4672332.1"/>
    <property type="molecule type" value="Genomic_DNA"/>
</dbReference>
<comment type="caution">
    <text evidence="1">The sequence shown here is derived from an EMBL/GenBank/DDBJ whole genome shotgun (WGS) entry which is preliminary data.</text>
</comment>
<name>A0ABV9KQ90_9BACT</name>
<gene>
    <name evidence="1" type="ORF">ACFO6W_01355</name>
</gene>
<evidence type="ECO:0000313" key="1">
    <source>
        <dbReference type="EMBL" id="MFC4672332.1"/>
    </source>
</evidence>
<dbReference type="Proteomes" id="UP001596023">
    <property type="component" value="Unassembled WGS sequence"/>
</dbReference>
<evidence type="ECO:0000313" key="2">
    <source>
        <dbReference type="Proteomes" id="UP001596023"/>
    </source>
</evidence>
<protein>
    <submittedName>
        <fullName evidence="1">Uncharacterized protein</fullName>
    </submittedName>
</protein>
<keyword evidence="2" id="KW-1185">Reference proteome</keyword>
<reference evidence="2" key="1">
    <citation type="journal article" date="2019" name="Int. J. Syst. Evol. Microbiol.">
        <title>The Global Catalogue of Microorganisms (GCM) 10K type strain sequencing project: providing services to taxonomists for standard genome sequencing and annotation.</title>
        <authorList>
            <consortium name="The Broad Institute Genomics Platform"/>
            <consortium name="The Broad Institute Genome Sequencing Center for Infectious Disease"/>
            <person name="Wu L."/>
            <person name="Ma J."/>
        </authorList>
    </citation>
    <scope>NUCLEOTIDE SEQUENCE [LARGE SCALE GENOMIC DNA]</scope>
    <source>
        <strain evidence="2">CCUG 66188</strain>
    </source>
</reference>